<protein>
    <submittedName>
        <fullName evidence="2">Uncharacterized protein</fullName>
    </submittedName>
</protein>
<accession>A0A2J6SMF7</accession>
<proteinExistence type="predicted"/>
<feature type="signal peptide" evidence="1">
    <location>
        <begin position="1"/>
        <end position="17"/>
    </location>
</feature>
<dbReference type="InParanoid" id="A0A2J6SMF7"/>
<gene>
    <name evidence="2" type="ORF">K444DRAFT_247983</name>
</gene>
<dbReference type="RefSeq" id="XP_024728847.1">
    <property type="nucleotide sequence ID" value="XM_024871324.1"/>
</dbReference>
<keyword evidence="3" id="KW-1185">Reference proteome</keyword>
<name>A0A2J6SMF7_9HELO</name>
<evidence type="ECO:0000256" key="1">
    <source>
        <dbReference type="SAM" id="SignalP"/>
    </source>
</evidence>
<dbReference type="AlphaFoldDB" id="A0A2J6SMF7"/>
<sequence length="86" mass="9178">MPSVICLFLWLAAGVLGVPLGNEWNVLDSFCSGRICGVEPSNDECGIACTAVDGIWNVVRSVKRIEQEQKGIAEGKGLSQEIVWGG</sequence>
<organism evidence="2 3">
    <name type="scientific">Hyaloscypha bicolor E</name>
    <dbReference type="NCBI Taxonomy" id="1095630"/>
    <lineage>
        <taxon>Eukaryota</taxon>
        <taxon>Fungi</taxon>
        <taxon>Dikarya</taxon>
        <taxon>Ascomycota</taxon>
        <taxon>Pezizomycotina</taxon>
        <taxon>Leotiomycetes</taxon>
        <taxon>Helotiales</taxon>
        <taxon>Hyaloscyphaceae</taxon>
        <taxon>Hyaloscypha</taxon>
        <taxon>Hyaloscypha bicolor</taxon>
    </lineage>
</organism>
<dbReference type="Proteomes" id="UP000235371">
    <property type="component" value="Unassembled WGS sequence"/>
</dbReference>
<keyword evidence="1" id="KW-0732">Signal</keyword>
<dbReference type="GeneID" id="36579406"/>
<feature type="chain" id="PRO_5014352326" evidence="1">
    <location>
        <begin position="18"/>
        <end position="86"/>
    </location>
</feature>
<evidence type="ECO:0000313" key="3">
    <source>
        <dbReference type="Proteomes" id="UP000235371"/>
    </source>
</evidence>
<reference evidence="2 3" key="1">
    <citation type="submission" date="2016-04" db="EMBL/GenBank/DDBJ databases">
        <title>A degradative enzymes factory behind the ericoid mycorrhizal symbiosis.</title>
        <authorList>
            <consortium name="DOE Joint Genome Institute"/>
            <person name="Martino E."/>
            <person name="Morin E."/>
            <person name="Grelet G."/>
            <person name="Kuo A."/>
            <person name="Kohler A."/>
            <person name="Daghino S."/>
            <person name="Barry K."/>
            <person name="Choi C."/>
            <person name="Cichocki N."/>
            <person name="Clum A."/>
            <person name="Copeland A."/>
            <person name="Hainaut M."/>
            <person name="Haridas S."/>
            <person name="Labutti K."/>
            <person name="Lindquist E."/>
            <person name="Lipzen A."/>
            <person name="Khouja H.-R."/>
            <person name="Murat C."/>
            <person name="Ohm R."/>
            <person name="Olson A."/>
            <person name="Spatafora J."/>
            <person name="Veneault-Fourrey C."/>
            <person name="Henrissat B."/>
            <person name="Grigoriev I."/>
            <person name="Martin F."/>
            <person name="Perotto S."/>
        </authorList>
    </citation>
    <scope>NUCLEOTIDE SEQUENCE [LARGE SCALE GENOMIC DNA]</scope>
    <source>
        <strain evidence="2 3">E</strain>
    </source>
</reference>
<evidence type="ECO:0000313" key="2">
    <source>
        <dbReference type="EMBL" id="PMD51943.1"/>
    </source>
</evidence>
<dbReference type="EMBL" id="KZ613912">
    <property type="protein sequence ID" value="PMD51943.1"/>
    <property type="molecule type" value="Genomic_DNA"/>
</dbReference>